<name>A0A2K1FVH2_9PROT</name>
<sequence>MQDRTMAAAATFLRPSARAALAGVWLSVWLFGAAAPATADPLPVFEVAPGVFVHAGRHEETDATNAGDIANCGFVIGDDAVAVIDSGGSPVVGHRLREAIRVHTDRPIRYVVNTHMHPDHILGNVAFLPDRPDFVAHGNLQAALAARGEHYRQAFDAAVGAAAAAEVRIIPPTLVVSDRLELDLGGRVLDLAAWPVAHTDNDLTVLDRQTKTLWAGDLLFMERAPAIDGSVLGWLRTLDALAAVPAARVVPGHGPPSSPWPDAAGDLRRYLSRVVEGVRKVQAAHGTIQQAVETVAADEAPRWRLFESYNPRNVTAAFAELEWE</sequence>
<dbReference type="CDD" id="cd16282">
    <property type="entry name" value="metallo-hydrolase-like_MBL-fold"/>
    <property type="match status" value="1"/>
</dbReference>
<dbReference type="AlphaFoldDB" id="A0A2K1FVH2"/>
<dbReference type="Gene3D" id="3.60.15.10">
    <property type="entry name" value="Ribonuclease Z/Hydroxyacylglutathione hydrolase-like"/>
    <property type="match status" value="1"/>
</dbReference>
<organism evidence="3 4">
    <name type="scientific">Azospirillum argentinense</name>
    <dbReference type="NCBI Taxonomy" id="2970906"/>
    <lineage>
        <taxon>Bacteria</taxon>
        <taxon>Pseudomonadati</taxon>
        <taxon>Pseudomonadota</taxon>
        <taxon>Alphaproteobacteria</taxon>
        <taxon>Rhodospirillales</taxon>
        <taxon>Azospirillaceae</taxon>
        <taxon>Azospirillum</taxon>
    </lineage>
</organism>
<dbReference type="Proteomes" id="UP000236268">
    <property type="component" value="Unassembled WGS sequence"/>
</dbReference>
<dbReference type="NCBIfam" id="TIGR04559">
    <property type="entry name" value="SoxH_rel_PQQ_2"/>
    <property type="match status" value="1"/>
</dbReference>
<comment type="caution">
    <text evidence="3">The sequence shown here is derived from an EMBL/GenBank/DDBJ whole genome shotgun (WGS) entry which is preliminary data.</text>
</comment>
<evidence type="ECO:0000313" key="3">
    <source>
        <dbReference type="EMBL" id="PNQ96551.1"/>
    </source>
</evidence>
<protein>
    <submittedName>
        <fullName evidence="3">MBL fold metallo-hydrolase</fullName>
    </submittedName>
</protein>
<gene>
    <name evidence="3" type="ORF">C1S70_23260</name>
</gene>
<dbReference type="InterPro" id="IPR036866">
    <property type="entry name" value="RibonucZ/Hydroxyglut_hydro"/>
</dbReference>
<feature type="domain" description="Metallo-beta-lactamase" evidence="2">
    <location>
        <begin position="69"/>
        <end position="253"/>
    </location>
</feature>
<proteinExistence type="inferred from homology"/>
<dbReference type="PANTHER" id="PTHR42951">
    <property type="entry name" value="METALLO-BETA-LACTAMASE DOMAIN-CONTAINING"/>
    <property type="match status" value="1"/>
</dbReference>
<dbReference type="SUPFAM" id="SSF56281">
    <property type="entry name" value="Metallo-hydrolase/oxidoreductase"/>
    <property type="match status" value="1"/>
</dbReference>
<dbReference type="InterPro" id="IPR030829">
    <property type="entry name" value="SoxH-rel_PQQ_2"/>
</dbReference>
<dbReference type="SMART" id="SM00849">
    <property type="entry name" value="Lactamase_B"/>
    <property type="match status" value="1"/>
</dbReference>
<comment type="similarity">
    <text evidence="1">Belongs to the metallo-beta-lactamase superfamily. Class-B beta-lactamase family.</text>
</comment>
<dbReference type="InterPro" id="IPR001279">
    <property type="entry name" value="Metallo-B-lactamas"/>
</dbReference>
<evidence type="ECO:0000259" key="2">
    <source>
        <dbReference type="SMART" id="SM00849"/>
    </source>
</evidence>
<evidence type="ECO:0000313" key="4">
    <source>
        <dbReference type="Proteomes" id="UP000236268"/>
    </source>
</evidence>
<dbReference type="GO" id="GO:0017001">
    <property type="term" value="P:antibiotic catabolic process"/>
    <property type="evidence" value="ECO:0007669"/>
    <property type="project" value="UniProtKB-ARBA"/>
</dbReference>
<evidence type="ECO:0000256" key="1">
    <source>
        <dbReference type="ARBA" id="ARBA00005250"/>
    </source>
</evidence>
<dbReference type="Pfam" id="PF00753">
    <property type="entry name" value="Lactamase_B"/>
    <property type="match status" value="1"/>
</dbReference>
<dbReference type="GO" id="GO:0016787">
    <property type="term" value="F:hydrolase activity"/>
    <property type="evidence" value="ECO:0007669"/>
    <property type="project" value="UniProtKB-KW"/>
</dbReference>
<keyword evidence="3" id="KW-0614">Plasmid</keyword>
<dbReference type="PANTHER" id="PTHR42951:SF4">
    <property type="entry name" value="ACYL-COENZYME A THIOESTERASE MBLAC2"/>
    <property type="match status" value="1"/>
</dbReference>
<keyword evidence="3" id="KW-0378">Hydrolase</keyword>
<dbReference type="InterPro" id="IPR050855">
    <property type="entry name" value="NDM-1-like"/>
</dbReference>
<accession>A0A2K1FVH2</accession>
<reference evidence="3 4" key="1">
    <citation type="submission" date="2018-01" db="EMBL/GenBank/DDBJ databases">
        <title>Whole genome sequence of Azospirillum brasilense REC3 isolated from strawberry roots.</title>
        <authorList>
            <person name="Fontana C.A."/>
            <person name="Salazar S.M."/>
            <person name="Bassi D."/>
            <person name="Puglisi E."/>
            <person name="Lovaisa N.C."/>
            <person name="Toffoli L.M."/>
            <person name="Pedraza R."/>
            <person name="Cocconcelli P.S."/>
        </authorList>
    </citation>
    <scope>NUCLEOTIDE SEQUENCE [LARGE SCALE GENOMIC DNA]</scope>
    <source>
        <strain evidence="3 4">REC3</strain>
        <plasmid evidence="3">p17unnamed</plasmid>
    </source>
</reference>
<dbReference type="EMBL" id="POWG01000029">
    <property type="protein sequence ID" value="PNQ96551.1"/>
    <property type="molecule type" value="Genomic_DNA"/>
</dbReference>
<geneLocation type="plasmid" evidence="3">
    <name>p17unnamed</name>
</geneLocation>